<gene>
    <name evidence="2" type="ORF">CA615_07350</name>
</gene>
<evidence type="ECO:0000256" key="1">
    <source>
        <dbReference type="SAM" id="Phobius"/>
    </source>
</evidence>
<reference evidence="2 3" key="1">
    <citation type="submission" date="2017-05" db="EMBL/GenBank/DDBJ databases">
        <title>Host range expansion of the Methanosphaera genus to humans and monogastric animals involves recent and extensive reduction in genome content.</title>
        <authorList>
            <person name="Hoedt E.C."/>
            <person name="Volmer J.G."/>
            <person name="Parks D.H."/>
            <person name="Rosewarne C.P."/>
            <person name="Denman S.E."/>
            <person name="Mcsweeney C.S."/>
            <person name="O Cuiv P."/>
            <person name="Hugenholtz P."/>
            <person name="Tyson G.W."/>
            <person name="Morrison M."/>
        </authorList>
    </citation>
    <scope>NUCLEOTIDE SEQUENCE [LARGE SCALE GENOMIC DNA]</scope>
    <source>
        <strain evidence="2 3">PA5</strain>
    </source>
</reference>
<dbReference type="EMBL" id="NGJK01000091">
    <property type="protein sequence ID" value="RAP02459.1"/>
    <property type="molecule type" value="Genomic_DNA"/>
</dbReference>
<keyword evidence="1" id="KW-1133">Transmembrane helix</keyword>
<comment type="caution">
    <text evidence="2">The sequence shown here is derived from an EMBL/GenBank/DDBJ whole genome shotgun (WGS) entry which is preliminary data.</text>
</comment>
<sequence>MPSLIFLFKKKLVKYNILYFITKYLIFLLNFIDKATKILSQATNTTKILCKKIINKYKLCKNNK</sequence>
<keyword evidence="1" id="KW-0812">Transmembrane</keyword>
<keyword evidence="1" id="KW-0472">Membrane</keyword>
<accession>A0A328Q6S1</accession>
<dbReference type="Proteomes" id="UP000248557">
    <property type="component" value="Unassembled WGS sequence"/>
</dbReference>
<proteinExistence type="predicted"/>
<protein>
    <submittedName>
        <fullName evidence="2">Uncharacterized protein</fullName>
    </submittedName>
</protein>
<dbReference type="AlphaFoldDB" id="A0A328Q6S1"/>
<organism evidence="2 3">
    <name type="scientific">Methanosphaera stadtmanae</name>
    <dbReference type="NCBI Taxonomy" id="2317"/>
    <lineage>
        <taxon>Archaea</taxon>
        <taxon>Methanobacteriati</taxon>
        <taxon>Methanobacteriota</taxon>
        <taxon>Methanomada group</taxon>
        <taxon>Methanobacteria</taxon>
        <taxon>Methanobacteriales</taxon>
        <taxon>Methanobacteriaceae</taxon>
        <taxon>Methanosphaera</taxon>
    </lineage>
</organism>
<feature type="transmembrane region" description="Helical" evidence="1">
    <location>
        <begin position="12"/>
        <end position="32"/>
    </location>
</feature>
<evidence type="ECO:0000313" key="2">
    <source>
        <dbReference type="EMBL" id="RAP02459.1"/>
    </source>
</evidence>
<name>A0A328Q6S1_9EURY</name>
<evidence type="ECO:0000313" key="3">
    <source>
        <dbReference type="Proteomes" id="UP000248557"/>
    </source>
</evidence>